<accession>A0ACC1T4N4</accession>
<name>A0ACC1T4N4_9APHY</name>
<dbReference type="EMBL" id="JANHOG010000600">
    <property type="protein sequence ID" value="KAJ3552925.1"/>
    <property type="molecule type" value="Genomic_DNA"/>
</dbReference>
<dbReference type="Proteomes" id="UP001148662">
    <property type="component" value="Unassembled WGS sequence"/>
</dbReference>
<sequence>MQTTVILLISTLLLIVIQKTLEFRRAERDINGHPGFRLLLPNLGPLGHIFKKPIPYVTRGGFASWRRKYADFAEYGVDIVSSIAIFPNVSTSFSVADPGAIKEITTHRLRFPKPVKDYRVLAFFGRNIVASEFDEWKRFRKITAPAFSERNNKLVWDETVRIMQDLFDNVWGAQSAIEVDHAVEVTLPIALFVIGVAGFGRRISWKDDLVVPAGHQMAFKDALHVVSTDVFVKLLVPGWMLNMGLTKRMRSVKTAFDELESYMLEMIRARKTAEKKVERHDLLSSLLDASEEEEGGVKLTDQELLGNIFIFLVAGHETTAHTLCFTFGLLALYQDEQEKLYQHIKSVIPDGRIPTYAEMDLFTYSMAVFYETLRLFPPVISVPKYAAEDTTLVTKNAAGENVVVPVPRGTALSFSSCMF</sequence>
<evidence type="ECO:0000313" key="1">
    <source>
        <dbReference type="EMBL" id="KAJ3552925.1"/>
    </source>
</evidence>
<proteinExistence type="predicted"/>
<evidence type="ECO:0000313" key="2">
    <source>
        <dbReference type="Proteomes" id="UP001148662"/>
    </source>
</evidence>
<protein>
    <submittedName>
        <fullName evidence="1">Uncharacterized protein</fullName>
    </submittedName>
</protein>
<comment type="caution">
    <text evidence="1">The sequence shown here is derived from an EMBL/GenBank/DDBJ whole genome shotgun (WGS) entry which is preliminary data.</text>
</comment>
<keyword evidence="2" id="KW-1185">Reference proteome</keyword>
<gene>
    <name evidence="1" type="ORF">NM688_g3892</name>
</gene>
<organism evidence="1 2">
    <name type="scientific">Phlebia brevispora</name>
    <dbReference type="NCBI Taxonomy" id="194682"/>
    <lineage>
        <taxon>Eukaryota</taxon>
        <taxon>Fungi</taxon>
        <taxon>Dikarya</taxon>
        <taxon>Basidiomycota</taxon>
        <taxon>Agaricomycotina</taxon>
        <taxon>Agaricomycetes</taxon>
        <taxon>Polyporales</taxon>
        <taxon>Meruliaceae</taxon>
        <taxon>Phlebia</taxon>
    </lineage>
</organism>
<reference evidence="1" key="1">
    <citation type="submission" date="2022-07" db="EMBL/GenBank/DDBJ databases">
        <title>Genome Sequence of Phlebia brevispora.</title>
        <authorList>
            <person name="Buettner E."/>
        </authorList>
    </citation>
    <scope>NUCLEOTIDE SEQUENCE</scope>
    <source>
        <strain evidence="1">MPL23</strain>
    </source>
</reference>